<keyword evidence="2" id="KW-1185">Reference proteome</keyword>
<proteinExistence type="predicted"/>
<gene>
    <name evidence="1" type="ORF">C3B61_14010</name>
</gene>
<sequence>MSKKKRAEQLRAIAAHVLTAPILLEGDADELLTVLRAGARAAGIPVTDHALAARPARVVVLAIDRDARRSSLVKAATLLRELEDHIAPDAVRIVVVQSARSRLAPPKLQRLVASEILFHVALALSNVVPGQKERTLRQRFGLTTLDAAGFRILRFG</sequence>
<comment type="caution">
    <text evidence="1">The sequence shown here is derived from an EMBL/GenBank/DDBJ whole genome shotgun (WGS) entry which is preliminary data.</text>
</comment>
<organism evidence="1 2">
    <name type="scientific">Cryobacterium zongtaii</name>
    <dbReference type="NCBI Taxonomy" id="1259217"/>
    <lineage>
        <taxon>Bacteria</taxon>
        <taxon>Bacillati</taxon>
        <taxon>Actinomycetota</taxon>
        <taxon>Actinomycetes</taxon>
        <taxon>Micrococcales</taxon>
        <taxon>Microbacteriaceae</taxon>
        <taxon>Cryobacterium</taxon>
    </lineage>
</organism>
<evidence type="ECO:0000313" key="1">
    <source>
        <dbReference type="EMBL" id="POH63898.1"/>
    </source>
</evidence>
<accession>A0A2S3ZCB6</accession>
<dbReference type="EMBL" id="PPXD01000022">
    <property type="protein sequence ID" value="POH63898.1"/>
    <property type="molecule type" value="Genomic_DNA"/>
</dbReference>
<dbReference type="Proteomes" id="UP000237340">
    <property type="component" value="Unassembled WGS sequence"/>
</dbReference>
<dbReference type="AlphaFoldDB" id="A0A2S3ZCB6"/>
<dbReference type="RefSeq" id="WP_103461244.1">
    <property type="nucleotide sequence ID" value="NZ_PPXD01000022.1"/>
</dbReference>
<reference evidence="1 2" key="1">
    <citation type="submission" date="2018-01" db="EMBL/GenBank/DDBJ databases">
        <title>Cryobacterium sp. nov., from glaciers in China.</title>
        <authorList>
            <person name="Liu Q."/>
            <person name="Xin Y.-H."/>
        </authorList>
    </citation>
    <scope>NUCLEOTIDE SEQUENCE [LARGE SCALE GENOMIC DNA]</scope>
    <source>
        <strain evidence="1 2">TMN-42</strain>
    </source>
</reference>
<evidence type="ECO:0000313" key="2">
    <source>
        <dbReference type="Proteomes" id="UP000237340"/>
    </source>
</evidence>
<name>A0A2S3ZCB6_9MICO</name>
<protein>
    <submittedName>
        <fullName evidence="1">Uncharacterized protein</fullName>
    </submittedName>
</protein>